<evidence type="ECO:0000313" key="1">
    <source>
        <dbReference type="EMBL" id="HIT84698.1"/>
    </source>
</evidence>
<dbReference type="InterPro" id="IPR029058">
    <property type="entry name" value="AB_hydrolase_fold"/>
</dbReference>
<dbReference type="Gene3D" id="3.40.50.1820">
    <property type="entry name" value="alpha/beta hydrolase"/>
    <property type="match status" value="1"/>
</dbReference>
<reference evidence="1" key="2">
    <citation type="journal article" date="2021" name="PeerJ">
        <title>Extensive microbial diversity within the chicken gut microbiome revealed by metagenomics and culture.</title>
        <authorList>
            <person name="Gilroy R."/>
            <person name="Ravi A."/>
            <person name="Getino M."/>
            <person name="Pursley I."/>
            <person name="Horton D.L."/>
            <person name="Alikhan N.F."/>
            <person name="Baker D."/>
            <person name="Gharbi K."/>
            <person name="Hall N."/>
            <person name="Watson M."/>
            <person name="Adriaenssens E.M."/>
            <person name="Foster-Nyarko E."/>
            <person name="Jarju S."/>
            <person name="Secka A."/>
            <person name="Antonio M."/>
            <person name="Oren A."/>
            <person name="Chaudhuri R.R."/>
            <person name="La Ragione R."/>
            <person name="Hildebrand F."/>
            <person name="Pallen M.J."/>
        </authorList>
    </citation>
    <scope>NUCLEOTIDE SEQUENCE</scope>
    <source>
        <strain evidence="1">CHK181-108</strain>
    </source>
</reference>
<reference evidence="1" key="1">
    <citation type="submission" date="2020-10" db="EMBL/GenBank/DDBJ databases">
        <authorList>
            <person name="Gilroy R."/>
        </authorList>
    </citation>
    <scope>NUCLEOTIDE SEQUENCE</scope>
    <source>
        <strain evidence="1">CHK181-108</strain>
    </source>
</reference>
<dbReference type="AlphaFoldDB" id="A0A9D1H1S3"/>
<accession>A0A9D1H1S3</accession>
<sequence length="253" mass="28045">MNEKGIITEEYYSAPASSAKKRMLVYTPPGYDGKKLPVLYLLHGIGQTEESWTEKCGAAEIFDEAVLSGAAEPFFAVMPNGRASEGGGIPGEKFGLEHIRVFMDFEAELMSCVMPFVESRYNIDAKRERRAVTGFSMGGYQSVNFGLTHLDKFAYIGGFAPAPAVDPESCAAEFLKDNGGVDLKKLIRLFYITNGTEETGGEGIFGEFAVYGRRCAEFAERAGLEFTYRTFDGGHEPRVWKESLRDFVGRLWK</sequence>
<dbReference type="PANTHER" id="PTHR48098">
    <property type="entry name" value="ENTEROCHELIN ESTERASE-RELATED"/>
    <property type="match status" value="1"/>
</dbReference>
<dbReference type="InterPro" id="IPR050583">
    <property type="entry name" value="Mycobacterial_A85_antigen"/>
</dbReference>
<dbReference type="PANTHER" id="PTHR48098:SF1">
    <property type="entry name" value="DIACYLGLYCEROL ACYLTRANSFERASE_MYCOLYLTRANSFERASE AG85A"/>
    <property type="match status" value="1"/>
</dbReference>
<evidence type="ECO:0000313" key="2">
    <source>
        <dbReference type="Proteomes" id="UP000824165"/>
    </source>
</evidence>
<name>A0A9D1H1S3_9FIRM</name>
<comment type="caution">
    <text evidence="1">The sequence shown here is derived from an EMBL/GenBank/DDBJ whole genome shotgun (WGS) entry which is preliminary data.</text>
</comment>
<dbReference type="InterPro" id="IPR000801">
    <property type="entry name" value="Esterase-like"/>
</dbReference>
<dbReference type="Pfam" id="PF00756">
    <property type="entry name" value="Esterase"/>
    <property type="match status" value="1"/>
</dbReference>
<gene>
    <name evidence="1" type="ORF">IAA60_02205</name>
</gene>
<proteinExistence type="predicted"/>
<dbReference type="Proteomes" id="UP000824165">
    <property type="component" value="Unassembled WGS sequence"/>
</dbReference>
<dbReference type="EMBL" id="DVLU01000018">
    <property type="protein sequence ID" value="HIT84698.1"/>
    <property type="molecule type" value="Genomic_DNA"/>
</dbReference>
<dbReference type="SUPFAM" id="SSF53474">
    <property type="entry name" value="alpha/beta-Hydrolases"/>
    <property type="match status" value="1"/>
</dbReference>
<protein>
    <submittedName>
        <fullName evidence="1">Esterase family protein</fullName>
    </submittedName>
</protein>
<organism evidence="1 2">
    <name type="scientific">Candidatus Ornithomonoglobus intestinigallinarum</name>
    <dbReference type="NCBI Taxonomy" id="2840894"/>
    <lineage>
        <taxon>Bacteria</taxon>
        <taxon>Bacillati</taxon>
        <taxon>Bacillota</taxon>
        <taxon>Clostridia</taxon>
        <taxon>Candidatus Ornithomonoglobus</taxon>
    </lineage>
</organism>
<dbReference type="GO" id="GO:0016747">
    <property type="term" value="F:acyltransferase activity, transferring groups other than amino-acyl groups"/>
    <property type="evidence" value="ECO:0007669"/>
    <property type="project" value="TreeGrafter"/>
</dbReference>